<reference evidence="6" key="1">
    <citation type="journal article" date="2023" name="bioRxiv">
        <title>Improved chromosome-level genome assembly for marigold (Tagetes erecta).</title>
        <authorList>
            <person name="Jiang F."/>
            <person name="Yuan L."/>
            <person name="Wang S."/>
            <person name="Wang H."/>
            <person name="Xu D."/>
            <person name="Wang A."/>
            <person name="Fan W."/>
        </authorList>
    </citation>
    <scope>NUCLEOTIDE SEQUENCE</scope>
    <source>
        <strain evidence="6">WSJ</strain>
        <tissue evidence="6">Leaf</tissue>
    </source>
</reference>
<comment type="subcellular location">
    <subcellularLocation>
        <location evidence="1">Cytoplasmic vesicle</location>
        <location evidence="1">Clathrin-coated vesicle</location>
    </subcellularLocation>
    <subcellularLocation>
        <location evidence="2">Golgi apparatus</location>
    </subcellularLocation>
</comment>
<feature type="domain" description="ENTH" evidence="5">
    <location>
        <begin position="27"/>
        <end position="169"/>
    </location>
</feature>
<evidence type="ECO:0000256" key="2">
    <source>
        <dbReference type="ARBA" id="ARBA00004555"/>
    </source>
</evidence>
<dbReference type="GO" id="GO:0005546">
    <property type="term" value="F:phosphatidylinositol-4,5-bisphosphate binding"/>
    <property type="evidence" value="ECO:0007669"/>
    <property type="project" value="TreeGrafter"/>
</dbReference>
<dbReference type="PANTHER" id="PTHR22951">
    <property type="entry name" value="CLATHRIN ASSEMBLY PROTEIN"/>
    <property type="match status" value="1"/>
</dbReference>
<evidence type="ECO:0000256" key="4">
    <source>
        <dbReference type="ARBA" id="ARBA00023329"/>
    </source>
</evidence>
<organism evidence="6 7">
    <name type="scientific">Tagetes erecta</name>
    <name type="common">African marigold</name>
    <dbReference type="NCBI Taxonomy" id="13708"/>
    <lineage>
        <taxon>Eukaryota</taxon>
        <taxon>Viridiplantae</taxon>
        <taxon>Streptophyta</taxon>
        <taxon>Embryophyta</taxon>
        <taxon>Tracheophyta</taxon>
        <taxon>Spermatophyta</taxon>
        <taxon>Magnoliopsida</taxon>
        <taxon>eudicotyledons</taxon>
        <taxon>Gunneridae</taxon>
        <taxon>Pentapetalae</taxon>
        <taxon>asterids</taxon>
        <taxon>campanulids</taxon>
        <taxon>Asterales</taxon>
        <taxon>Asteraceae</taxon>
        <taxon>Asteroideae</taxon>
        <taxon>Heliantheae alliance</taxon>
        <taxon>Tageteae</taxon>
        <taxon>Tagetes</taxon>
    </lineage>
</organism>
<dbReference type="SUPFAM" id="SSF48464">
    <property type="entry name" value="ENTH/VHS domain"/>
    <property type="match status" value="1"/>
</dbReference>
<dbReference type="GO" id="GO:0000149">
    <property type="term" value="F:SNARE binding"/>
    <property type="evidence" value="ECO:0007669"/>
    <property type="project" value="TreeGrafter"/>
</dbReference>
<dbReference type="GO" id="GO:0005905">
    <property type="term" value="C:clathrin-coated pit"/>
    <property type="evidence" value="ECO:0007669"/>
    <property type="project" value="TreeGrafter"/>
</dbReference>
<gene>
    <name evidence="6" type="ORF">QVD17_38336</name>
</gene>
<dbReference type="GO" id="GO:0030136">
    <property type="term" value="C:clathrin-coated vesicle"/>
    <property type="evidence" value="ECO:0007669"/>
    <property type="project" value="UniProtKB-SubCell"/>
</dbReference>
<evidence type="ECO:0000313" key="6">
    <source>
        <dbReference type="EMBL" id="KAK1406728.1"/>
    </source>
</evidence>
<dbReference type="Proteomes" id="UP001229421">
    <property type="component" value="Unassembled WGS sequence"/>
</dbReference>
<name>A0AAD8NG51_TARER</name>
<keyword evidence="4" id="KW-0968">Cytoplasmic vesicle</keyword>
<keyword evidence="3" id="KW-0333">Golgi apparatus</keyword>
<dbReference type="AlphaFoldDB" id="A0AAD8NG51"/>
<evidence type="ECO:0000259" key="5">
    <source>
        <dbReference type="PROSITE" id="PS50942"/>
    </source>
</evidence>
<evidence type="ECO:0000256" key="3">
    <source>
        <dbReference type="ARBA" id="ARBA00023034"/>
    </source>
</evidence>
<protein>
    <recommendedName>
        <fullName evidence="5">ENTH domain-containing protein</fullName>
    </recommendedName>
</protein>
<dbReference type="GO" id="GO:0048268">
    <property type="term" value="P:clathrin coat assembly"/>
    <property type="evidence" value="ECO:0007669"/>
    <property type="project" value="InterPro"/>
</dbReference>
<dbReference type="PROSITE" id="PS50942">
    <property type="entry name" value="ENTH"/>
    <property type="match status" value="1"/>
</dbReference>
<evidence type="ECO:0000313" key="7">
    <source>
        <dbReference type="Proteomes" id="UP001229421"/>
    </source>
</evidence>
<dbReference type="GO" id="GO:0072583">
    <property type="term" value="P:clathrin-dependent endocytosis"/>
    <property type="evidence" value="ECO:0007669"/>
    <property type="project" value="InterPro"/>
</dbReference>
<dbReference type="EMBL" id="JAUHHV010000011">
    <property type="protein sequence ID" value="KAK1406728.1"/>
    <property type="molecule type" value="Genomic_DNA"/>
</dbReference>
<keyword evidence="7" id="KW-1185">Reference proteome</keyword>
<dbReference type="GO" id="GO:0005794">
    <property type="term" value="C:Golgi apparatus"/>
    <property type="evidence" value="ECO:0007669"/>
    <property type="project" value="UniProtKB-SubCell"/>
</dbReference>
<proteinExistence type="predicted"/>
<dbReference type="InterPro" id="IPR045192">
    <property type="entry name" value="AP180-like"/>
</dbReference>
<dbReference type="GO" id="GO:0032050">
    <property type="term" value="F:clathrin heavy chain binding"/>
    <property type="evidence" value="ECO:0007669"/>
    <property type="project" value="TreeGrafter"/>
</dbReference>
<dbReference type="PANTHER" id="PTHR22951:SF24">
    <property type="entry name" value="ENTH DOMAIN-CONTAINING PROTEIN"/>
    <property type="match status" value="1"/>
</dbReference>
<evidence type="ECO:0000256" key="1">
    <source>
        <dbReference type="ARBA" id="ARBA00004132"/>
    </source>
</evidence>
<dbReference type="InterPro" id="IPR011417">
    <property type="entry name" value="ANTH_dom"/>
</dbReference>
<comment type="caution">
    <text evidence="6">The sequence shown here is derived from an EMBL/GenBank/DDBJ whole genome shotgun (WGS) entry which is preliminary data.</text>
</comment>
<dbReference type="GO" id="GO:0006900">
    <property type="term" value="P:vesicle budding from membrane"/>
    <property type="evidence" value="ECO:0007669"/>
    <property type="project" value="TreeGrafter"/>
</dbReference>
<dbReference type="InterPro" id="IPR008942">
    <property type="entry name" value="ENTH_VHS"/>
</dbReference>
<sequence length="332" mass="38417">MGRSKKLKHIHSIFKDKAKIIKAKFSITNHTTSAIQIAVLRSTTRSARSPPPDHLISALVSFSNTTRHSALACISTIINRLHHHHQPNVYVALKCLITLHHMFIGGSFVLDEQVMMFQSMTTASYGFLNLSRFVDNTNMQSREFSLWAQWYACFLETSLFTSTVLKCHVSLSKHEFVKKKESLKSCLYIDLFREIEALVSTVEEICKVPKSLHCQKNDIIYEVTRLVGEDYRMIQYHIMIRLTELSDRVHNLSTNESSKLIRCLERLETCKAGLSDLFSNRMRNEAFWDLVTELMVKLMKLKEGREVKSLCWKMIEYETESTQFKQLLVLAT</sequence>
<dbReference type="GO" id="GO:0005545">
    <property type="term" value="F:1-phosphatidylinositol binding"/>
    <property type="evidence" value="ECO:0007669"/>
    <property type="project" value="TreeGrafter"/>
</dbReference>
<accession>A0AAD8NG51</accession>
<dbReference type="Pfam" id="PF07651">
    <property type="entry name" value="ANTH"/>
    <property type="match status" value="1"/>
</dbReference>
<dbReference type="InterPro" id="IPR013809">
    <property type="entry name" value="ENTH"/>
</dbReference>
<dbReference type="Gene3D" id="1.25.40.90">
    <property type="match status" value="1"/>
</dbReference>